<dbReference type="InterPro" id="IPR002347">
    <property type="entry name" value="SDR_fam"/>
</dbReference>
<sequence length="256" mass="27859">MQIKNKIVIITGGANGIGAALARRLVLEGAQIVIGDIDKKSGQELTTELNQNNKVNATFVFCDVTNTDHLCQLIDTAQNKFGGIDIICNNAGIAQADEFYDQTYNWINTIDVNLNAVIKSTQLGIQFLKKRGGGVIINTASIAGFHPLKSMPIYAASKYGVVGFTQSLRDLNDTDKIRVNAVAPEFVDTRLLQRLVKALPTVQQLLEEFGFVPIEEVIDAFITIIQDDKLVGDTIMISTKNNSQIISNPFIGSSDG</sequence>
<dbReference type="PANTHER" id="PTHR44229:SF4">
    <property type="entry name" value="15-HYDROXYPROSTAGLANDIN DEHYDROGENASE [NAD(+)]"/>
    <property type="match status" value="1"/>
</dbReference>
<dbReference type="FunFam" id="3.40.50.720:FF:000084">
    <property type="entry name" value="Short-chain dehydrogenase reductase"/>
    <property type="match status" value="1"/>
</dbReference>
<dbReference type="OrthoDB" id="5840532at2759"/>
<dbReference type="PRINTS" id="PR00080">
    <property type="entry name" value="SDRFAMILY"/>
</dbReference>
<keyword evidence="3" id="KW-0560">Oxidoreductase</keyword>
<protein>
    <submittedName>
        <fullName evidence="5">NADP-binding protein</fullName>
    </submittedName>
</protein>
<keyword evidence="2" id="KW-0521">NADP</keyword>
<dbReference type="PROSITE" id="PS00061">
    <property type="entry name" value="ADH_SHORT"/>
    <property type="match status" value="1"/>
</dbReference>
<keyword evidence="6" id="KW-1185">Reference proteome</keyword>
<comment type="similarity">
    <text evidence="1 4">Belongs to the short-chain dehydrogenases/reductases (SDR) family.</text>
</comment>
<accession>A0A8H4ARH3</accession>
<dbReference type="Gene3D" id="3.40.50.720">
    <property type="entry name" value="NAD(P)-binding Rossmann-like Domain"/>
    <property type="match status" value="1"/>
</dbReference>
<comment type="caution">
    <text evidence="5">The sequence shown here is derived from an EMBL/GenBank/DDBJ whole genome shotgun (WGS) entry which is preliminary data.</text>
</comment>
<evidence type="ECO:0000313" key="6">
    <source>
        <dbReference type="Proteomes" id="UP000439903"/>
    </source>
</evidence>
<evidence type="ECO:0000256" key="2">
    <source>
        <dbReference type="ARBA" id="ARBA00022857"/>
    </source>
</evidence>
<dbReference type="AlphaFoldDB" id="A0A8H4ARH3"/>
<dbReference type="GO" id="GO:0005737">
    <property type="term" value="C:cytoplasm"/>
    <property type="evidence" value="ECO:0007669"/>
    <property type="project" value="TreeGrafter"/>
</dbReference>
<evidence type="ECO:0000313" key="5">
    <source>
        <dbReference type="EMBL" id="KAF0525246.1"/>
    </source>
</evidence>
<dbReference type="InterPro" id="IPR020904">
    <property type="entry name" value="Sc_DH/Rdtase_CS"/>
</dbReference>
<dbReference type="GO" id="GO:0016616">
    <property type="term" value="F:oxidoreductase activity, acting on the CH-OH group of donors, NAD or NADP as acceptor"/>
    <property type="evidence" value="ECO:0007669"/>
    <property type="project" value="TreeGrafter"/>
</dbReference>
<dbReference type="InterPro" id="IPR036291">
    <property type="entry name" value="NAD(P)-bd_dom_sf"/>
</dbReference>
<dbReference type="PRINTS" id="PR00081">
    <property type="entry name" value="GDHRDH"/>
</dbReference>
<evidence type="ECO:0000256" key="3">
    <source>
        <dbReference type="ARBA" id="ARBA00023002"/>
    </source>
</evidence>
<name>A0A8H4ARH3_GIGMA</name>
<proteinExistence type="inferred from homology"/>
<evidence type="ECO:0000256" key="1">
    <source>
        <dbReference type="ARBA" id="ARBA00006484"/>
    </source>
</evidence>
<gene>
    <name evidence="5" type="ORF">F8M41_014683</name>
</gene>
<reference evidence="5 6" key="1">
    <citation type="journal article" date="2019" name="Environ. Microbiol.">
        <title>At the nexus of three kingdoms: the genome of the mycorrhizal fungus Gigaspora margarita provides insights into plant, endobacterial and fungal interactions.</title>
        <authorList>
            <person name="Venice F."/>
            <person name="Ghignone S."/>
            <person name="Salvioli di Fossalunga A."/>
            <person name="Amselem J."/>
            <person name="Novero M."/>
            <person name="Xianan X."/>
            <person name="Sedzielewska Toro K."/>
            <person name="Morin E."/>
            <person name="Lipzen A."/>
            <person name="Grigoriev I.V."/>
            <person name="Henrissat B."/>
            <person name="Martin F.M."/>
            <person name="Bonfante P."/>
        </authorList>
    </citation>
    <scope>NUCLEOTIDE SEQUENCE [LARGE SCALE GENOMIC DNA]</scope>
    <source>
        <strain evidence="5 6">BEG34</strain>
    </source>
</reference>
<evidence type="ECO:0000256" key="4">
    <source>
        <dbReference type="RuleBase" id="RU000363"/>
    </source>
</evidence>
<dbReference type="SUPFAM" id="SSF51735">
    <property type="entry name" value="NAD(P)-binding Rossmann-fold domains"/>
    <property type="match status" value="1"/>
</dbReference>
<organism evidence="5 6">
    <name type="scientific">Gigaspora margarita</name>
    <dbReference type="NCBI Taxonomy" id="4874"/>
    <lineage>
        <taxon>Eukaryota</taxon>
        <taxon>Fungi</taxon>
        <taxon>Fungi incertae sedis</taxon>
        <taxon>Mucoromycota</taxon>
        <taxon>Glomeromycotina</taxon>
        <taxon>Glomeromycetes</taxon>
        <taxon>Diversisporales</taxon>
        <taxon>Gigasporaceae</taxon>
        <taxon>Gigaspora</taxon>
    </lineage>
</organism>
<dbReference type="Proteomes" id="UP000439903">
    <property type="component" value="Unassembled WGS sequence"/>
</dbReference>
<dbReference type="Pfam" id="PF00106">
    <property type="entry name" value="adh_short"/>
    <property type="match status" value="1"/>
</dbReference>
<dbReference type="PANTHER" id="PTHR44229">
    <property type="entry name" value="15-HYDROXYPROSTAGLANDIN DEHYDROGENASE [NAD(+)]"/>
    <property type="match status" value="1"/>
</dbReference>
<dbReference type="EMBL" id="WTPW01000302">
    <property type="protein sequence ID" value="KAF0525246.1"/>
    <property type="molecule type" value="Genomic_DNA"/>
</dbReference>